<dbReference type="PANTHER" id="PTHR48086:SF6">
    <property type="entry name" value="CATION_ACETATE SYMPORTER ACTP"/>
    <property type="match status" value="1"/>
</dbReference>
<evidence type="ECO:0000256" key="9">
    <source>
        <dbReference type="RuleBase" id="RU362091"/>
    </source>
</evidence>
<dbReference type="RefSeq" id="WP_133741420.1">
    <property type="nucleotide sequence ID" value="NZ_SNYN01000006.1"/>
</dbReference>
<proteinExistence type="inferred from homology"/>
<evidence type="ECO:0000256" key="3">
    <source>
        <dbReference type="ARBA" id="ARBA00022448"/>
    </source>
</evidence>
<feature type="transmembrane region" description="Helical" evidence="10">
    <location>
        <begin position="351"/>
        <end position="369"/>
    </location>
</feature>
<reference evidence="11 12" key="1">
    <citation type="submission" date="2019-03" db="EMBL/GenBank/DDBJ databases">
        <title>Genomic Encyclopedia of Type Strains, Phase IV (KMG-IV): sequencing the most valuable type-strain genomes for metagenomic binning, comparative biology and taxonomic classification.</title>
        <authorList>
            <person name="Goeker M."/>
        </authorList>
    </citation>
    <scope>NUCLEOTIDE SEQUENCE [LARGE SCALE GENOMIC DNA]</scope>
    <source>
        <strain evidence="11 12">DSM 46770</strain>
    </source>
</reference>
<evidence type="ECO:0000313" key="11">
    <source>
        <dbReference type="EMBL" id="TDQ52527.1"/>
    </source>
</evidence>
<evidence type="ECO:0000256" key="8">
    <source>
        <dbReference type="ARBA" id="ARBA00023136"/>
    </source>
</evidence>
<name>A0A4R6V311_9ACTN</name>
<keyword evidence="8 10" id="KW-0472">Membrane</keyword>
<keyword evidence="6" id="KW-0769">Symport</keyword>
<keyword evidence="12" id="KW-1185">Reference proteome</keyword>
<sequence>MIELVVGGLLVIVVMLGVLGVVGFLGGRGATTDFTLATRRPRTLFLGAAVTGEYVSAMTVLGLASLVFAEGFGTAWVFTASTLGYLLVAAFVVAPLRRAGVYSHADFAEWRLGSRGIRRTVSLCVVVIGWILLVSQYIAAGLLVRVFTGLPEWLGWIAAAVVTLPPALLAAGGSSSRFQAMSLWFKLVAVGVPAVVLLVLWQSHGGKKVDADTTPVLHADTVVRVDRDQPLRVAEPTRVAIVGDGEGGREHVWTVLEPGVHQIRAGTVMLFEAGAAVPHHGGLTPLHGGDWADLGVTCGLTHGEEWEDKGVVDGLLHGYSVYLTLALGIIGMPQFVARFHSTPSPRTARRLVVLMAALSAVFALLALVYAGLGRVYAGALLITGETDLLVLELPRLMAPGPLGTGLGLLLGAGVASAVVTVSIGFVSAMGGTISQCVPGRGVWAYRVGTVVSAVVPLALLAAVPGLSREGLVEVVLAALELGAVTIAPLLLLGIWWGGLTGAGAAAGLATGIAGIAAARAGEISGPLGVPVADTLMYHPALGLVPLVFGVMVGVSLLTRGRLRGDAAAVLARMHLPGSVTGRRL</sequence>
<dbReference type="InterPro" id="IPR050277">
    <property type="entry name" value="Sodium:Solute_Symporter"/>
</dbReference>
<dbReference type="GO" id="GO:0005886">
    <property type="term" value="C:plasma membrane"/>
    <property type="evidence" value="ECO:0007669"/>
    <property type="project" value="UniProtKB-SubCell"/>
</dbReference>
<dbReference type="InterPro" id="IPR038377">
    <property type="entry name" value="Na/Glc_symporter_sf"/>
</dbReference>
<dbReference type="GO" id="GO:0015293">
    <property type="term" value="F:symporter activity"/>
    <property type="evidence" value="ECO:0007669"/>
    <property type="project" value="UniProtKB-KW"/>
</dbReference>
<dbReference type="AlphaFoldDB" id="A0A4R6V311"/>
<feature type="transmembrane region" description="Helical" evidence="10">
    <location>
        <begin position="6"/>
        <end position="25"/>
    </location>
</feature>
<feature type="transmembrane region" description="Helical" evidence="10">
    <location>
        <begin position="536"/>
        <end position="557"/>
    </location>
</feature>
<dbReference type="OrthoDB" id="9764416at2"/>
<protein>
    <submittedName>
        <fullName evidence="11">Sodium:solute symporter family protein</fullName>
    </submittedName>
</protein>
<gene>
    <name evidence="11" type="ORF">EV190_106165</name>
</gene>
<evidence type="ECO:0000256" key="4">
    <source>
        <dbReference type="ARBA" id="ARBA00022475"/>
    </source>
</evidence>
<dbReference type="Proteomes" id="UP000295281">
    <property type="component" value="Unassembled WGS sequence"/>
</dbReference>
<organism evidence="11 12">
    <name type="scientific">Actinorugispora endophytica</name>
    <dbReference type="NCBI Taxonomy" id="1605990"/>
    <lineage>
        <taxon>Bacteria</taxon>
        <taxon>Bacillati</taxon>
        <taxon>Actinomycetota</taxon>
        <taxon>Actinomycetes</taxon>
        <taxon>Streptosporangiales</taxon>
        <taxon>Nocardiopsidaceae</taxon>
        <taxon>Actinorugispora</taxon>
    </lineage>
</organism>
<evidence type="ECO:0000256" key="2">
    <source>
        <dbReference type="ARBA" id="ARBA00006434"/>
    </source>
</evidence>
<feature type="transmembrane region" description="Helical" evidence="10">
    <location>
        <begin position="153"/>
        <end position="171"/>
    </location>
</feature>
<keyword evidence="5 10" id="KW-0812">Transmembrane</keyword>
<keyword evidence="3" id="KW-0813">Transport</keyword>
<evidence type="ECO:0000256" key="1">
    <source>
        <dbReference type="ARBA" id="ARBA00004651"/>
    </source>
</evidence>
<dbReference type="EMBL" id="SNYN01000006">
    <property type="protein sequence ID" value="TDQ52527.1"/>
    <property type="molecule type" value="Genomic_DNA"/>
</dbReference>
<comment type="subcellular location">
    <subcellularLocation>
        <location evidence="1">Cell membrane</location>
        <topology evidence="1">Multi-pass membrane protein</topology>
    </subcellularLocation>
</comment>
<dbReference type="InterPro" id="IPR001734">
    <property type="entry name" value="Na/solute_symporter"/>
</dbReference>
<feature type="transmembrane region" description="Helical" evidence="10">
    <location>
        <begin position="121"/>
        <end position="147"/>
    </location>
</feature>
<feature type="transmembrane region" description="Helical" evidence="10">
    <location>
        <begin position="75"/>
        <end position="94"/>
    </location>
</feature>
<accession>A0A4R6V311</accession>
<feature type="transmembrane region" description="Helical" evidence="10">
    <location>
        <begin position="443"/>
        <end position="462"/>
    </location>
</feature>
<feature type="transmembrane region" description="Helical" evidence="10">
    <location>
        <begin position="406"/>
        <end position="431"/>
    </location>
</feature>
<dbReference type="GO" id="GO:0006847">
    <property type="term" value="P:plasma membrane acetate transport"/>
    <property type="evidence" value="ECO:0007669"/>
    <property type="project" value="TreeGrafter"/>
</dbReference>
<feature type="transmembrane region" description="Helical" evidence="10">
    <location>
        <begin position="183"/>
        <end position="201"/>
    </location>
</feature>
<feature type="transmembrane region" description="Helical" evidence="10">
    <location>
        <begin position="45"/>
        <end position="69"/>
    </location>
</feature>
<feature type="transmembrane region" description="Helical" evidence="10">
    <location>
        <begin position="474"/>
        <end position="496"/>
    </location>
</feature>
<evidence type="ECO:0000256" key="10">
    <source>
        <dbReference type="SAM" id="Phobius"/>
    </source>
</evidence>
<dbReference type="Pfam" id="PF00474">
    <property type="entry name" value="SSF"/>
    <property type="match status" value="1"/>
</dbReference>
<dbReference type="PROSITE" id="PS50283">
    <property type="entry name" value="NA_SOLUT_SYMP_3"/>
    <property type="match status" value="1"/>
</dbReference>
<evidence type="ECO:0000256" key="6">
    <source>
        <dbReference type="ARBA" id="ARBA00022847"/>
    </source>
</evidence>
<evidence type="ECO:0000256" key="7">
    <source>
        <dbReference type="ARBA" id="ARBA00022989"/>
    </source>
</evidence>
<comment type="caution">
    <text evidence="11">The sequence shown here is derived from an EMBL/GenBank/DDBJ whole genome shotgun (WGS) entry which is preliminary data.</text>
</comment>
<keyword evidence="7 10" id="KW-1133">Transmembrane helix</keyword>
<dbReference type="Gene3D" id="1.20.1730.10">
    <property type="entry name" value="Sodium/glucose cotransporter"/>
    <property type="match status" value="1"/>
</dbReference>
<dbReference type="GO" id="GO:0015123">
    <property type="term" value="F:acetate transmembrane transporter activity"/>
    <property type="evidence" value="ECO:0007669"/>
    <property type="project" value="TreeGrafter"/>
</dbReference>
<comment type="similarity">
    <text evidence="2 9">Belongs to the sodium:solute symporter (SSF) (TC 2.A.21) family.</text>
</comment>
<keyword evidence="4" id="KW-1003">Cell membrane</keyword>
<dbReference type="PANTHER" id="PTHR48086">
    <property type="entry name" value="SODIUM/PROLINE SYMPORTER-RELATED"/>
    <property type="match status" value="1"/>
</dbReference>
<evidence type="ECO:0000256" key="5">
    <source>
        <dbReference type="ARBA" id="ARBA00022692"/>
    </source>
</evidence>
<evidence type="ECO:0000313" key="12">
    <source>
        <dbReference type="Proteomes" id="UP000295281"/>
    </source>
</evidence>
<feature type="transmembrane region" description="Helical" evidence="10">
    <location>
        <begin position="319"/>
        <end position="339"/>
    </location>
</feature>